<evidence type="ECO:0000256" key="3">
    <source>
        <dbReference type="ARBA" id="ARBA00013057"/>
    </source>
</evidence>
<dbReference type="EC" id="6.4.1.1" evidence="3 11"/>
<dbReference type="InterPro" id="IPR016185">
    <property type="entry name" value="PreATP-grasp_dom_sf"/>
</dbReference>
<evidence type="ECO:0000256" key="7">
    <source>
        <dbReference type="ARBA" id="ARBA00022741"/>
    </source>
</evidence>
<reference evidence="16 17" key="1">
    <citation type="submission" date="2023-04" db="EMBL/GenBank/DDBJ databases">
        <title>Marinoamorphus aggregata gen. nov., sp. Nov., isolate from tissue of brittle star Ophioplocus japonicus.</title>
        <authorList>
            <person name="Kawano K."/>
            <person name="Sawayama S."/>
            <person name="Nakagawa S."/>
        </authorList>
    </citation>
    <scope>NUCLEOTIDE SEQUENCE [LARGE SCALE GENOMIC DNA]</scope>
    <source>
        <strain evidence="16 17">NKW23</strain>
    </source>
</reference>
<dbReference type="Pfam" id="PF02786">
    <property type="entry name" value="CPSase_L_D2"/>
    <property type="match status" value="1"/>
</dbReference>
<dbReference type="CDD" id="cd06850">
    <property type="entry name" value="biotinyl_domain"/>
    <property type="match status" value="1"/>
</dbReference>
<dbReference type="Pfam" id="PF00364">
    <property type="entry name" value="Biotin_lipoyl"/>
    <property type="match status" value="1"/>
</dbReference>
<dbReference type="PIRSF" id="PIRSF001594">
    <property type="entry name" value="Pyruv_carbox"/>
    <property type="match status" value="1"/>
</dbReference>
<dbReference type="Gene3D" id="2.40.50.100">
    <property type="match status" value="1"/>
</dbReference>
<evidence type="ECO:0000259" key="12">
    <source>
        <dbReference type="PROSITE" id="PS50968"/>
    </source>
</evidence>
<proteinExistence type="predicted"/>
<feature type="domain" description="Pyruvate carboxyltransferase" evidence="15">
    <location>
        <begin position="541"/>
        <end position="809"/>
    </location>
</feature>
<dbReference type="PROSITE" id="PS50991">
    <property type="entry name" value="PYR_CT"/>
    <property type="match status" value="1"/>
</dbReference>
<dbReference type="NCBIfam" id="TIGR01235">
    <property type="entry name" value="pyruv_carbox"/>
    <property type="match status" value="1"/>
</dbReference>
<dbReference type="InterPro" id="IPR011053">
    <property type="entry name" value="Single_hybrid_motif"/>
</dbReference>
<evidence type="ECO:0000256" key="6">
    <source>
        <dbReference type="ARBA" id="ARBA00022723"/>
    </source>
</evidence>
<dbReference type="PROSITE" id="PS00866">
    <property type="entry name" value="CPSASE_1"/>
    <property type="match status" value="1"/>
</dbReference>
<feature type="domain" description="ATP-grasp" evidence="13">
    <location>
        <begin position="123"/>
        <end position="328"/>
    </location>
</feature>
<evidence type="ECO:0000256" key="11">
    <source>
        <dbReference type="PIRNR" id="PIRNR001594"/>
    </source>
</evidence>
<keyword evidence="10" id="KW-0511">Multifunctional enzyme</keyword>
<evidence type="ECO:0000256" key="2">
    <source>
        <dbReference type="ARBA" id="ARBA00004742"/>
    </source>
</evidence>
<keyword evidence="4" id="KW-0312">Gluconeogenesis</keyword>
<dbReference type="SMART" id="SM00878">
    <property type="entry name" value="Biotin_carb_C"/>
    <property type="match status" value="1"/>
</dbReference>
<dbReference type="InterPro" id="IPR011764">
    <property type="entry name" value="Biotin_carboxylation_dom"/>
</dbReference>
<dbReference type="InterPro" id="IPR011761">
    <property type="entry name" value="ATP-grasp"/>
</dbReference>
<dbReference type="Gene3D" id="3.20.20.70">
    <property type="entry name" value="Aldolase class I"/>
    <property type="match status" value="1"/>
</dbReference>
<dbReference type="Proteomes" id="UP001239909">
    <property type="component" value="Unassembled WGS sequence"/>
</dbReference>
<dbReference type="InterPro" id="IPR055268">
    <property type="entry name" value="PCB-like"/>
</dbReference>
<dbReference type="SUPFAM" id="SSF51230">
    <property type="entry name" value="Single hybrid motif"/>
    <property type="match status" value="1"/>
</dbReference>
<evidence type="ECO:0000259" key="15">
    <source>
        <dbReference type="PROSITE" id="PS50991"/>
    </source>
</evidence>
<evidence type="ECO:0000256" key="4">
    <source>
        <dbReference type="ARBA" id="ARBA00022432"/>
    </source>
</evidence>
<dbReference type="Pfam" id="PF00289">
    <property type="entry name" value="Biotin_carb_N"/>
    <property type="match status" value="1"/>
</dbReference>
<comment type="cofactor">
    <cofactor evidence="1 11">
        <name>biotin</name>
        <dbReference type="ChEBI" id="CHEBI:57586"/>
    </cofactor>
</comment>
<keyword evidence="6" id="KW-0479">Metal-binding</keyword>
<keyword evidence="17" id="KW-1185">Reference proteome</keyword>
<evidence type="ECO:0000256" key="10">
    <source>
        <dbReference type="ARBA" id="ARBA00023268"/>
    </source>
</evidence>
<dbReference type="InterPro" id="IPR011054">
    <property type="entry name" value="Rudment_hybrid_motif"/>
</dbReference>
<dbReference type="SUPFAM" id="SSF51569">
    <property type="entry name" value="Aldolase"/>
    <property type="match status" value="1"/>
</dbReference>
<comment type="function">
    <text evidence="11">Catalyzes a 2-step reaction, involving the ATP-dependent carboxylation of the covalently attached biotin in the first step and the transfer of the carboxyl group to pyruvate in the second.</text>
</comment>
<evidence type="ECO:0000256" key="9">
    <source>
        <dbReference type="ARBA" id="ARBA00023267"/>
    </source>
</evidence>
<organism evidence="16 17">
    <name type="scientific">Paralimibaculum aggregatum</name>
    <dbReference type="NCBI Taxonomy" id="3036245"/>
    <lineage>
        <taxon>Bacteria</taxon>
        <taxon>Pseudomonadati</taxon>
        <taxon>Pseudomonadota</taxon>
        <taxon>Alphaproteobacteria</taxon>
        <taxon>Rhodobacterales</taxon>
        <taxon>Paracoccaceae</taxon>
        <taxon>Paralimibaculum</taxon>
    </lineage>
</organism>
<gene>
    <name evidence="16" type="ORF">LNKW23_39450</name>
</gene>
<feature type="domain" description="Biotin carboxylation" evidence="14">
    <location>
        <begin position="3"/>
        <end position="463"/>
    </location>
</feature>
<dbReference type="PANTHER" id="PTHR43778">
    <property type="entry name" value="PYRUVATE CARBOXYLASE"/>
    <property type="match status" value="1"/>
</dbReference>
<dbReference type="Gene3D" id="3.10.600.10">
    <property type="entry name" value="pyruvate carboxylase f1077a mutant domain"/>
    <property type="match status" value="1"/>
</dbReference>
<dbReference type="Gene3D" id="3.30.470.20">
    <property type="entry name" value="ATP-grasp fold, B domain"/>
    <property type="match status" value="1"/>
</dbReference>
<dbReference type="PROSITE" id="PS50968">
    <property type="entry name" value="BIOTINYL_LIPOYL"/>
    <property type="match status" value="1"/>
</dbReference>
<sequence>MPTFQKILVANRGEIAIRVMRAANELGKRTVAIYAEEDKLGLHRFKADEAYQVGAGRGPVAAYLDIDDIMRIARESGADALHPGYGLLSENPDLVDACTAAGIAFIGPSADTMRMLGDKASARQAAIAAGVPVIPASDVLPDVDAASPAELEAIRARAEEIGYPLMLKASWGGGGRGMRPIQGPDELVAKLREGRSEATQAFGKGDGYLEKLIQRARHVEVQILGDRQGEIYHLWERDCTVQRRNQKVVERAPAPYLTRERREELCGLALKIARHAGYACAGTVEFLMDMDSGAFYFIEVNPRIQVEHTVTEEVTGIDIVRAQIRITEGASIAEATGAASQADVVLKGHAIQCRVTTEDPTNNFVPDYGRITAYRGATGFGIRLDGGTAYSGAVITRYYDSLLEKVTAWAPTPEQAVARMDRALREFRIRGVATNIVFVENLLKHPSFIDQSYTTRFIDTTPELFVFPKRRDRATKLLRYIAEVTVNGNPEVAGRPRLPAHARPPVAPHARVTPPLSGTRELLLAEGPKGVADWMLKQDRLLITDTTMRDSHQSLLATRMRSVDMLRVAPAYAGNLPGLFSMECWGGATFDVAYRFLQECPWQRLRELRERMPNLLTQMLLRASNAVGYTNYPDNVVQHFIDRAAKTGIDVFRIFDPLNWVESMRVAMDQVIETGKICEASICYTGDIHDPDRAKYSLAYYVGLAKELEAAGAHILCIKDMGGLVKPAAAEALVRALKNETSLPVHFHTHDTSGISAASILAASAAGVDAVDLAMDALSGVTSQPPLGSVVAALRNQPRDTGLDAGAIREISAYWEGVRRLYAGFESEMRSGTAEVYSHEMPGGQVTNLRAQARSMGLEERWDEVAAAYADVNRLFGDVIKVTPIAKTVGDMALTLVAGGHKAEDLLDPDMDISVPDSVLAFFRGEVGQPHGGFPEALQKRLLKGAAPLTVRPGSLMEPVDLEARRAEAMAEMEGHTVDDEDLASYLIYPKVYLDYMGRRRDFGPVRVLPTPTFFYGMEPREEIHVDLRPGVTLVIRLQAISEPDEKGEVKLFFELNGQPRTVRVADRRFEATARRAEQAEPGNPLHLPAPMPGVVGSVAVTQGQTVHAGDVLMTLEAMKMETAIIAERDGVIERVVAAAGTQVDAKDLLLTFAG</sequence>
<dbReference type="InterPro" id="IPR005479">
    <property type="entry name" value="CPAse_ATP-bd"/>
</dbReference>
<dbReference type="SUPFAM" id="SSF52440">
    <property type="entry name" value="PreATP-grasp domain"/>
    <property type="match status" value="1"/>
</dbReference>
<name>A0ABQ6LQ26_9RHOB</name>
<evidence type="ECO:0000313" key="16">
    <source>
        <dbReference type="EMBL" id="GMG84729.1"/>
    </source>
</evidence>
<keyword evidence="5 11" id="KW-0436">Ligase</keyword>
<dbReference type="Pfam" id="PF02785">
    <property type="entry name" value="Biotin_carb_C"/>
    <property type="match status" value="1"/>
</dbReference>
<dbReference type="NCBIfam" id="NF009554">
    <property type="entry name" value="PRK12999.1"/>
    <property type="match status" value="1"/>
</dbReference>
<dbReference type="InterPro" id="IPR003379">
    <property type="entry name" value="Carboxylase_cons_dom"/>
</dbReference>
<dbReference type="PROSITE" id="PS00188">
    <property type="entry name" value="BIOTIN"/>
    <property type="match status" value="1"/>
</dbReference>
<dbReference type="PANTHER" id="PTHR43778:SF2">
    <property type="entry name" value="PYRUVATE CARBOXYLASE, MITOCHONDRIAL"/>
    <property type="match status" value="1"/>
</dbReference>
<dbReference type="RefSeq" id="WP_285673825.1">
    <property type="nucleotide sequence ID" value="NZ_BSYI01000041.1"/>
</dbReference>
<evidence type="ECO:0000256" key="8">
    <source>
        <dbReference type="ARBA" id="ARBA00022840"/>
    </source>
</evidence>
<evidence type="ECO:0000259" key="13">
    <source>
        <dbReference type="PROSITE" id="PS50975"/>
    </source>
</evidence>
<keyword evidence="9 11" id="KW-0092">Biotin</keyword>
<keyword evidence="8 11" id="KW-0067">ATP-binding</keyword>
<dbReference type="InterPro" id="IPR005930">
    <property type="entry name" value="Pyruv_COase"/>
</dbReference>
<dbReference type="SUPFAM" id="SSF56059">
    <property type="entry name" value="Glutathione synthetase ATP-binding domain-like"/>
    <property type="match status" value="1"/>
</dbReference>
<evidence type="ECO:0000256" key="1">
    <source>
        <dbReference type="ARBA" id="ARBA00001953"/>
    </source>
</evidence>
<comment type="pathway">
    <text evidence="2">Carbohydrate biosynthesis; gluconeogenesis.</text>
</comment>
<dbReference type="PROSITE" id="PS50979">
    <property type="entry name" value="BC"/>
    <property type="match status" value="1"/>
</dbReference>
<dbReference type="NCBIfam" id="NF006761">
    <property type="entry name" value="PRK09282.1"/>
    <property type="match status" value="1"/>
</dbReference>
<dbReference type="PROSITE" id="PS50975">
    <property type="entry name" value="ATP_GRASP"/>
    <property type="match status" value="1"/>
</dbReference>
<dbReference type="SUPFAM" id="SSF89000">
    <property type="entry name" value="post-HMGL domain-like"/>
    <property type="match status" value="1"/>
</dbReference>
<dbReference type="PROSITE" id="PS00867">
    <property type="entry name" value="CPSASE_2"/>
    <property type="match status" value="1"/>
</dbReference>
<dbReference type="Pfam" id="PF02436">
    <property type="entry name" value="PYC_OADA"/>
    <property type="match status" value="1"/>
</dbReference>
<keyword evidence="7 11" id="KW-0547">Nucleotide-binding</keyword>
<protein>
    <recommendedName>
        <fullName evidence="3 11">Pyruvate carboxylase</fullName>
        <ecNumber evidence="3 11">6.4.1.1</ecNumber>
    </recommendedName>
</protein>
<dbReference type="InterPro" id="IPR005481">
    <property type="entry name" value="BC-like_N"/>
</dbReference>
<dbReference type="SUPFAM" id="SSF51246">
    <property type="entry name" value="Rudiment single hybrid motif"/>
    <property type="match status" value="1"/>
</dbReference>
<dbReference type="InterPro" id="IPR000891">
    <property type="entry name" value="PYR_CT"/>
</dbReference>
<comment type="catalytic activity">
    <reaction evidence="11">
        <text>hydrogencarbonate + pyruvate + ATP = oxaloacetate + ADP + phosphate + H(+)</text>
        <dbReference type="Rhea" id="RHEA:20844"/>
        <dbReference type="ChEBI" id="CHEBI:15361"/>
        <dbReference type="ChEBI" id="CHEBI:15378"/>
        <dbReference type="ChEBI" id="CHEBI:16452"/>
        <dbReference type="ChEBI" id="CHEBI:17544"/>
        <dbReference type="ChEBI" id="CHEBI:30616"/>
        <dbReference type="ChEBI" id="CHEBI:43474"/>
        <dbReference type="ChEBI" id="CHEBI:456216"/>
        <dbReference type="EC" id="6.4.1.1"/>
    </reaction>
</comment>
<dbReference type="InterPro" id="IPR013785">
    <property type="entry name" value="Aldolase_TIM"/>
</dbReference>
<evidence type="ECO:0000313" key="17">
    <source>
        <dbReference type="Proteomes" id="UP001239909"/>
    </source>
</evidence>
<dbReference type="InterPro" id="IPR000089">
    <property type="entry name" value="Biotin_lipoyl"/>
</dbReference>
<feature type="domain" description="Lipoyl-binding" evidence="12">
    <location>
        <begin position="1079"/>
        <end position="1154"/>
    </location>
</feature>
<accession>A0ABQ6LQ26</accession>
<comment type="caution">
    <text evidence="16">The sequence shown here is derived from an EMBL/GenBank/DDBJ whole genome shotgun (WGS) entry which is preliminary data.</text>
</comment>
<evidence type="ECO:0000259" key="14">
    <source>
        <dbReference type="PROSITE" id="PS50979"/>
    </source>
</evidence>
<keyword evidence="16" id="KW-0670">Pyruvate</keyword>
<dbReference type="InterPro" id="IPR001882">
    <property type="entry name" value="Biotin_BS"/>
</dbReference>
<evidence type="ECO:0000256" key="5">
    <source>
        <dbReference type="ARBA" id="ARBA00022598"/>
    </source>
</evidence>
<dbReference type="Pfam" id="PF00682">
    <property type="entry name" value="HMGL-like"/>
    <property type="match status" value="1"/>
</dbReference>
<dbReference type="EMBL" id="BSYI01000041">
    <property type="protein sequence ID" value="GMG84729.1"/>
    <property type="molecule type" value="Genomic_DNA"/>
</dbReference>
<dbReference type="InterPro" id="IPR005482">
    <property type="entry name" value="Biotin_COase_C"/>
</dbReference>
<dbReference type="CDD" id="cd07937">
    <property type="entry name" value="DRE_TIM_PC_TC_5S"/>
    <property type="match status" value="1"/>
</dbReference>